<name>A0A0F5FIB7_9HYPH</name>
<feature type="transmembrane region" description="Helical" evidence="1">
    <location>
        <begin position="45"/>
        <end position="69"/>
    </location>
</feature>
<protein>
    <recommendedName>
        <fullName evidence="4">DUF3307 domain-containing protein</fullName>
    </recommendedName>
</protein>
<dbReference type="Proteomes" id="UP000033649">
    <property type="component" value="Unassembled WGS sequence"/>
</dbReference>
<dbReference type="PATRIC" id="fig|429727.3.peg.133"/>
<sequence>MTTGLPFLDLFALMVFAHALGDYPLQGEFLSRAKNRANPVPGVPWYQALAAHSIIQGGLVGLITGSLWLGLAETVVHALIDDAKCTGKLTFNQDQALHIACKLAWIAILIFLAGF</sequence>
<dbReference type="AlphaFoldDB" id="A0A0F5FIB7"/>
<keyword evidence="3" id="KW-1185">Reference proteome</keyword>
<keyword evidence="1" id="KW-1133">Transmembrane helix</keyword>
<comment type="caution">
    <text evidence="2">The sequence shown here is derived from an EMBL/GenBank/DDBJ whole genome shotgun (WGS) entry which is preliminary data.</text>
</comment>
<evidence type="ECO:0000313" key="2">
    <source>
        <dbReference type="EMBL" id="KKB08629.1"/>
    </source>
</evidence>
<dbReference type="EMBL" id="JZEY01000054">
    <property type="protein sequence ID" value="KKB08629.1"/>
    <property type="molecule type" value="Genomic_DNA"/>
</dbReference>
<keyword evidence="1" id="KW-0472">Membrane</keyword>
<gene>
    <name evidence="2" type="ORF">VE26_00585</name>
</gene>
<feature type="transmembrane region" description="Helical" evidence="1">
    <location>
        <begin position="96"/>
        <end position="114"/>
    </location>
</feature>
<proteinExistence type="predicted"/>
<keyword evidence="1" id="KW-0812">Transmembrane</keyword>
<accession>A0A0F5FIB7</accession>
<evidence type="ECO:0000313" key="3">
    <source>
        <dbReference type="Proteomes" id="UP000033649"/>
    </source>
</evidence>
<dbReference type="InterPro" id="IPR021737">
    <property type="entry name" value="Phage_phiKZ_Orf197"/>
</dbReference>
<dbReference type="Pfam" id="PF11750">
    <property type="entry name" value="DUF3307"/>
    <property type="match status" value="1"/>
</dbReference>
<reference evidence="2 3" key="1">
    <citation type="submission" date="2015-03" db="EMBL/GenBank/DDBJ databases">
        <authorList>
            <person name="Hassan Y."/>
            <person name="Lepp D."/>
            <person name="Li X.-Z."/>
            <person name="Zhou T."/>
        </authorList>
    </citation>
    <scope>NUCLEOTIDE SEQUENCE [LARGE SCALE GENOMIC DNA]</scope>
    <source>
        <strain evidence="2 3">IPL18</strain>
    </source>
</reference>
<evidence type="ECO:0008006" key="4">
    <source>
        <dbReference type="Google" id="ProtNLM"/>
    </source>
</evidence>
<organism evidence="2 3">
    <name type="scientific">Devosia chinhatensis</name>
    <dbReference type="NCBI Taxonomy" id="429727"/>
    <lineage>
        <taxon>Bacteria</taxon>
        <taxon>Pseudomonadati</taxon>
        <taxon>Pseudomonadota</taxon>
        <taxon>Alphaproteobacteria</taxon>
        <taxon>Hyphomicrobiales</taxon>
        <taxon>Devosiaceae</taxon>
        <taxon>Devosia</taxon>
    </lineage>
</organism>
<dbReference type="RefSeq" id="WP_046103317.1">
    <property type="nucleotide sequence ID" value="NZ_JZEY01000054.1"/>
</dbReference>
<evidence type="ECO:0000256" key="1">
    <source>
        <dbReference type="SAM" id="Phobius"/>
    </source>
</evidence>